<gene>
    <name evidence="1" type="ORF">ACFOFO_01880</name>
</gene>
<dbReference type="EMBL" id="JBHRTP010000005">
    <property type="protein sequence ID" value="MFC3106721.1"/>
    <property type="molecule type" value="Genomic_DNA"/>
</dbReference>
<evidence type="ECO:0000313" key="2">
    <source>
        <dbReference type="Proteomes" id="UP001595530"/>
    </source>
</evidence>
<protein>
    <submittedName>
        <fullName evidence="1">Uncharacterized protein</fullName>
    </submittedName>
</protein>
<name>A0ABV7EXM5_9BURK</name>
<reference evidence="2" key="1">
    <citation type="journal article" date="2019" name="Int. J. Syst. Evol. Microbiol.">
        <title>The Global Catalogue of Microorganisms (GCM) 10K type strain sequencing project: providing services to taxonomists for standard genome sequencing and annotation.</title>
        <authorList>
            <consortium name="The Broad Institute Genomics Platform"/>
            <consortium name="The Broad Institute Genome Sequencing Center for Infectious Disease"/>
            <person name="Wu L."/>
            <person name="Ma J."/>
        </authorList>
    </citation>
    <scope>NUCLEOTIDE SEQUENCE [LARGE SCALE GENOMIC DNA]</scope>
    <source>
        <strain evidence="2">KCTC 42986</strain>
    </source>
</reference>
<dbReference type="RefSeq" id="WP_390329114.1">
    <property type="nucleotide sequence ID" value="NZ_JBHRTP010000005.1"/>
</dbReference>
<keyword evidence="2" id="KW-1185">Reference proteome</keyword>
<comment type="caution">
    <text evidence="1">The sequence shown here is derived from an EMBL/GenBank/DDBJ whole genome shotgun (WGS) entry which is preliminary data.</text>
</comment>
<sequence>MNEENAKSIALKETDYCYVLACAWEGKANDSICLERIFTKGRCEEIRLAWWKDGKQTARPADIDAPNWIPLFAEAIKVGVFTEAEQLGMLKALLK</sequence>
<accession>A0ABV7EXM5</accession>
<organism evidence="1 2">
    <name type="scientific">Undibacterium arcticum</name>
    <dbReference type="NCBI Taxonomy" id="1762892"/>
    <lineage>
        <taxon>Bacteria</taxon>
        <taxon>Pseudomonadati</taxon>
        <taxon>Pseudomonadota</taxon>
        <taxon>Betaproteobacteria</taxon>
        <taxon>Burkholderiales</taxon>
        <taxon>Oxalobacteraceae</taxon>
        <taxon>Undibacterium</taxon>
    </lineage>
</organism>
<dbReference type="Proteomes" id="UP001595530">
    <property type="component" value="Unassembled WGS sequence"/>
</dbReference>
<proteinExistence type="predicted"/>
<evidence type="ECO:0000313" key="1">
    <source>
        <dbReference type="EMBL" id="MFC3106721.1"/>
    </source>
</evidence>